<keyword evidence="1" id="KW-1133">Transmembrane helix</keyword>
<keyword evidence="1" id="KW-0812">Transmembrane</keyword>
<evidence type="ECO:0000256" key="1">
    <source>
        <dbReference type="SAM" id="Phobius"/>
    </source>
</evidence>
<dbReference type="EMBL" id="CP006664">
    <property type="protein sequence ID" value="AIJ07774.1"/>
    <property type="molecule type" value="Genomic_DNA"/>
</dbReference>
<proteinExistence type="predicted"/>
<evidence type="ECO:0000313" key="2">
    <source>
        <dbReference type="EMBL" id="AIJ07774.1"/>
    </source>
</evidence>
<dbReference type="KEGG" id="ete:ETEE_1320"/>
<dbReference type="AlphaFoldDB" id="A0A076LQ76"/>
<protein>
    <submittedName>
        <fullName evidence="2">Uncharacterized protein</fullName>
    </submittedName>
</protein>
<dbReference type="Proteomes" id="UP000028681">
    <property type="component" value="Chromosome"/>
</dbReference>
<organism evidence="2 3">
    <name type="scientific">Edwardsiella anguillarum ET080813</name>
    <dbReference type="NCBI Taxonomy" id="667120"/>
    <lineage>
        <taxon>Bacteria</taxon>
        <taxon>Pseudomonadati</taxon>
        <taxon>Pseudomonadota</taxon>
        <taxon>Gammaproteobacteria</taxon>
        <taxon>Enterobacterales</taxon>
        <taxon>Hafniaceae</taxon>
        <taxon>Edwardsiella</taxon>
    </lineage>
</organism>
<dbReference type="HOGENOM" id="CLU_3308814_0_0_6"/>
<gene>
    <name evidence="2" type="ORF">ETEE_1320</name>
</gene>
<accession>A0A076LQ76</accession>
<name>A0A076LQ76_9GAMM</name>
<sequence length="39" mass="4692">MAIRFNRSIFNPVLMVVAEFRTICLFYAHFFLSTIDNHR</sequence>
<reference evidence="2 3" key="1">
    <citation type="journal article" date="2012" name="PLoS ONE">
        <title>Edwardsiella comparative phylogenomics reveal the new intra/inter-species taxonomic relationships, virulence evolution and niche adaptation mechanisms.</title>
        <authorList>
            <person name="Yang M."/>
            <person name="Lv Y."/>
            <person name="Xiao J."/>
            <person name="Wu H."/>
            <person name="Zheng H."/>
            <person name="Liu Q."/>
            <person name="Zhang Y."/>
            <person name="Wang Q."/>
        </authorList>
    </citation>
    <scope>NUCLEOTIDE SEQUENCE [LARGE SCALE GENOMIC DNA]</scope>
    <source>
        <strain evidence="3">080813</strain>
    </source>
</reference>
<feature type="transmembrane region" description="Helical" evidence="1">
    <location>
        <begin position="12"/>
        <end position="32"/>
    </location>
</feature>
<evidence type="ECO:0000313" key="3">
    <source>
        <dbReference type="Proteomes" id="UP000028681"/>
    </source>
</evidence>
<keyword evidence="1" id="KW-0472">Membrane</keyword>